<dbReference type="EMBL" id="JBHSZV010000028">
    <property type="protein sequence ID" value="MFC7062483.1"/>
    <property type="molecule type" value="Genomic_DNA"/>
</dbReference>
<evidence type="ECO:0000256" key="1">
    <source>
        <dbReference type="SAM" id="Phobius"/>
    </source>
</evidence>
<name>A0ABW2EM67_9BACI</name>
<dbReference type="Proteomes" id="UP001596410">
    <property type="component" value="Unassembled WGS sequence"/>
</dbReference>
<feature type="transmembrane region" description="Helical" evidence="1">
    <location>
        <begin position="123"/>
        <end position="140"/>
    </location>
</feature>
<keyword evidence="3" id="KW-1185">Reference proteome</keyword>
<dbReference type="Pfam" id="PF14184">
    <property type="entry name" value="YrvL"/>
    <property type="match status" value="1"/>
</dbReference>
<feature type="transmembrane region" description="Helical" evidence="1">
    <location>
        <begin position="21"/>
        <end position="45"/>
    </location>
</feature>
<feature type="transmembrane region" description="Helical" evidence="1">
    <location>
        <begin position="57"/>
        <end position="80"/>
    </location>
</feature>
<gene>
    <name evidence="2" type="ORF">ACFQIC_11505</name>
</gene>
<proteinExistence type="predicted"/>
<evidence type="ECO:0000313" key="3">
    <source>
        <dbReference type="Proteomes" id="UP001596410"/>
    </source>
</evidence>
<keyword evidence="1" id="KW-1133">Transmembrane helix</keyword>
<accession>A0ABW2EM67</accession>
<keyword evidence="1" id="KW-0812">Transmembrane</keyword>
<dbReference type="RefSeq" id="WP_204710302.1">
    <property type="nucleotide sequence ID" value="NZ_JBHSZV010000028.1"/>
</dbReference>
<feature type="transmembrane region" description="Helical" evidence="1">
    <location>
        <begin position="92"/>
        <end position="111"/>
    </location>
</feature>
<evidence type="ECO:0000313" key="2">
    <source>
        <dbReference type="EMBL" id="MFC7062483.1"/>
    </source>
</evidence>
<dbReference type="InterPro" id="IPR025912">
    <property type="entry name" value="YrvL"/>
</dbReference>
<comment type="caution">
    <text evidence="2">The sequence shown here is derived from an EMBL/GenBank/DDBJ whole genome shotgun (WGS) entry which is preliminary data.</text>
</comment>
<protein>
    <submittedName>
        <fullName evidence="2">YrvL family regulatory protein</fullName>
    </submittedName>
</protein>
<reference evidence="3" key="1">
    <citation type="journal article" date="2019" name="Int. J. Syst. Evol. Microbiol.">
        <title>The Global Catalogue of Microorganisms (GCM) 10K type strain sequencing project: providing services to taxonomists for standard genome sequencing and annotation.</title>
        <authorList>
            <consortium name="The Broad Institute Genomics Platform"/>
            <consortium name="The Broad Institute Genome Sequencing Center for Infectious Disease"/>
            <person name="Wu L."/>
            <person name="Ma J."/>
        </authorList>
    </citation>
    <scope>NUCLEOTIDE SEQUENCE [LARGE SCALE GENOMIC DNA]</scope>
    <source>
        <strain evidence="3">CGMCC 4.1621</strain>
    </source>
</reference>
<organism evidence="2 3">
    <name type="scientific">Halobacillus seohaensis</name>
    <dbReference type="NCBI Taxonomy" id="447421"/>
    <lineage>
        <taxon>Bacteria</taxon>
        <taxon>Bacillati</taxon>
        <taxon>Bacillota</taxon>
        <taxon>Bacilli</taxon>
        <taxon>Bacillales</taxon>
        <taxon>Bacillaceae</taxon>
        <taxon>Halobacillus</taxon>
    </lineage>
</organism>
<keyword evidence="1" id="KW-0472">Membrane</keyword>
<sequence>MSKKKPFNELDIKTRVIFITSLSFIILFGITVVLVGFFLGMVGFFQVTGVTYASKQSLLLFGTLVFLIGFIFEVFGKIVTSYSLKFQLKSSAYLKVKIAIEFLFAWFAVYAVNKVVASVSMPLWSQGVFALLLIAVDYAFDDRQLKKQKLA</sequence>